<dbReference type="InterPro" id="IPR036249">
    <property type="entry name" value="Thioredoxin-like_sf"/>
</dbReference>
<dbReference type="Gene3D" id="3.40.30.10">
    <property type="entry name" value="Glutaredoxin"/>
    <property type="match status" value="1"/>
</dbReference>
<feature type="domain" description="GST N-terminal" evidence="7">
    <location>
        <begin position="4"/>
        <end position="83"/>
    </location>
</feature>
<evidence type="ECO:0000313" key="9">
    <source>
        <dbReference type="EMBL" id="KAK4261220.1"/>
    </source>
</evidence>
<comment type="catalytic activity">
    <reaction evidence="5">
        <text>RX + glutathione = an S-substituted glutathione + a halide anion + H(+)</text>
        <dbReference type="Rhea" id="RHEA:16437"/>
        <dbReference type="ChEBI" id="CHEBI:15378"/>
        <dbReference type="ChEBI" id="CHEBI:16042"/>
        <dbReference type="ChEBI" id="CHEBI:17792"/>
        <dbReference type="ChEBI" id="CHEBI:57925"/>
        <dbReference type="ChEBI" id="CHEBI:90779"/>
        <dbReference type="EC" id="2.5.1.18"/>
    </reaction>
</comment>
<evidence type="ECO:0000259" key="7">
    <source>
        <dbReference type="PROSITE" id="PS50404"/>
    </source>
</evidence>
<evidence type="ECO:0000256" key="2">
    <source>
        <dbReference type="ARBA" id="ARBA00022575"/>
    </source>
</evidence>
<keyword evidence="6" id="KW-0812">Transmembrane</keyword>
<keyword evidence="6" id="KW-0472">Membrane</keyword>
<gene>
    <name evidence="9" type="ORF">QN277_004249</name>
</gene>
<dbReference type="InterPro" id="IPR045073">
    <property type="entry name" value="Omega/Tau-like"/>
</dbReference>
<accession>A0AAE1MDF3</accession>
<dbReference type="GO" id="GO:0004364">
    <property type="term" value="F:glutathione transferase activity"/>
    <property type="evidence" value="ECO:0007669"/>
    <property type="project" value="UniProtKB-EC"/>
</dbReference>
<feature type="domain" description="GST C-terminal" evidence="8">
    <location>
        <begin position="89"/>
        <end position="215"/>
    </location>
</feature>
<name>A0AAE1MDF3_9FABA</name>
<evidence type="ECO:0000256" key="4">
    <source>
        <dbReference type="ARBA" id="ARBA00025743"/>
    </source>
</evidence>
<dbReference type="EC" id="2.5.1.18" evidence="1"/>
<evidence type="ECO:0000256" key="5">
    <source>
        <dbReference type="ARBA" id="ARBA00047960"/>
    </source>
</evidence>
<dbReference type="FunFam" id="3.40.30.10:FF:000044">
    <property type="entry name" value="Glutathione S-transferase GSTU6"/>
    <property type="match status" value="1"/>
</dbReference>
<dbReference type="GO" id="GO:0006749">
    <property type="term" value="P:glutathione metabolic process"/>
    <property type="evidence" value="ECO:0007669"/>
    <property type="project" value="InterPro"/>
</dbReference>
<evidence type="ECO:0000259" key="8">
    <source>
        <dbReference type="PROSITE" id="PS50405"/>
    </source>
</evidence>
<dbReference type="InterPro" id="IPR040079">
    <property type="entry name" value="Glutathione_S-Trfase"/>
</dbReference>
<dbReference type="SUPFAM" id="SSF52833">
    <property type="entry name" value="Thioredoxin-like"/>
    <property type="match status" value="1"/>
</dbReference>
<proteinExistence type="inferred from homology"/>
<protein>
    <recommendedName>
        <fullName evidence="1">glutathione transferase</fullName>
        <ecNumber evidence="1">2.5.1.18</ecNumber>
    </recommendedName>
</protein>
<keyword evidence="2" id="KW-0216">Detoxification</keyword>
<dbReference type="InterPro" id="IPR045074">
    <property type="entry name" value="GST_C_Tau"/>
</dbReference>
<dbReference type="PROSITE" id="PS50405">
    <property type="entry name" value="GST_CTER"/>
    <property type="match status" value="1"/>
</dbReference>
<evidence type="ECO:0000256" key="3">
    <source>
        <dbReference type="ARBA" id="ARBA00022679"/>
    </source>
</evidence>
<evidence type="ECO:0000256" key="1">
    <source>
        <dbReference type="ARBA" id="ARBA00012452"/>
    </source>
</evidence>
<evidence type="ECO:0000313" key="10">
    <source>
        <dbReference type="Proteomes" id="UP001293593"/>
    </source>
</evidence>
<dbReference type="CDD" id="cd03058">
    <property type="entry name" value="GST_N_Tau"/>
    <property type="match status" value="1"/>
</dbReference>
<dbReference type="SFLD" id="SFLDS00019">
    <property type="entry name" value="Glutathione_Transferase_(cytos"/>
    <property type="match status" value="1"/>
</dbReference>
<sequence length="302" mass="34532">MSNTNVKLIGGWFSPFTLRVKIALNIKSLEYENIEETLYPKSQLLVQSNPVHKKIPVLLHVDKPICESTIIIEYIDEVWNSGHSILPSDAYDRAMARFWAAYFEDKCMLAMAKSIRVDDEEARKPYLEEIEDSLVTIEGELQKWCREGKGYFGGEEIGLVDITFGSLLGMMGMIETMNGRKMIVEEKHPCLVKWADRFASDPNVKGLIPEPEKLLSLMWLGPERIVQKRVEEKSPQNNKRIAQPLASHDLSLCISQALQMKQWKAAATAKKWNSVLNGQAFCSEIVNCVLVFTFILFYFIFF</sequence>
<dbReference type="GO" id="GO:0005737">
    <property type="term" value="C:cytoplasm"/>
    <property type="evidence" value="ECO:0007669"/>
    <property type="project" value="TreeGrafter"/>
</dbReference>
<keyword evidence="6" id="KW-1133">Transmembrane helix</keyword>
<dbReference type="SUPFAM" id="SSF47616">
    <property type="entry name" value="GST C-terminal domain-like"/>
    <property type="match status" value="1"/>
</dbReference>
<dbReference type="FunFam" id="1.20.1050.10:FF:000016">
    <property type="entry name" value="Glutathione S-transferase U9"/>
    <property type="match status" value="1"/>
</dbReference>
<feature type="transmembrane region" description="Helical" evidence="6">
    <location>
        <begin position="280"/>
        <end position="301"/>
    </location>
</feature>
<dbReference type="InterPro" id="IPR004046">
    <property type="entry name" value="GST_C"/>
</dbReference>
<dbReference type="Proteomes" id="UP001293593">
    <property type="component" value="Unassembled WGS sequence"/>
</dbReference>
<evidence type="ECO:0000256" key="6">
    <source>
        <dbReference type="SAM" id="Phobius"/>
    </source>
</evidence>
<dbReference type="PANTHER" id="PTHR11260">
    <property type="entry name" value="GLUTATHIONE S-TRANSFERASE, GST, SUPERFAMILY, GST DOMAIN CONTAINING"/>
    <property type="match status" value="1"/>
</dbReference>
<comment type="caution">
    <text evidence="9">The sequence shown here is derived from an EMBL/GenBank/DDBJ whole genome shotgun (WGS) entry which is preliminary data.</text>
</comment>
<dbReference type="PANTHER" id="PTHR11260:SF779">
    <property type="entry name" value="GLUTATHIONE TRANSFERASE"/>
    <property type="match status" value="1"/>
</dbReference>
<dbReference type="EMBL" id="JAWXYG010000010">
    <property type="protein sequence ID" value="KAK4261220.1"/>
    <property type="molecule type" value="Genomic_DNA"/>
</dbReference>
<reference evidence="9" key="1">
    <citation type="submission" date="2023-10" db="EMBL/GenBank/DDBJ databases">
        <title>Chromosome-level genome of the transformable northern wattle, Acacia crassicarpa.</title>
        <authorList>
            <person name="Massaro I."/>
            <person name="Sinha N.R."/>
            <person name="Poethig S."/>
            <person name="Leichty A.R."/>
        </authorList>
    </citation>
    <scope>NUCLEOTIDE SEQUENCE</scope>
    <source>
        <strain evidence="9">Acra3RX</strain>
        <tissue evidence="9">Leaf</tissue>
    </source>
</reference>
<organism evidence="9 10">
    <name type="scientific">Acacia crassicarpa</name>
    <name type="common">northern wattle</name>
    <dbReference type="NCBI Taxonomy" id="499986"/>
    <lineage>
        <taxon>Eukaryota</taxon>
        <taxon>Viridiplantae</taxon>
        <taxon>Streptophyta</taxon>
        <taxon>Embryophyta</taxon>
        <taxon>Tracheophyta</taxon>
        <taxon>Spermatophyta</taxon>
        <taxon>Magnoliopsida</taxon>
        <taxon>eudicotyledons</taxon>
        <taxon>Gunneridae</taxon>
        <taxon>Pentapetalae</taxon>
        <taxon>rosids</taxon>
        <taxon>fabids</taxon>
        <taxon>Fabales</taxon>
        <taxon>Fabaceae</taxon>
        <taxon>Caesalpinioideae</taxon>
        <taxon>mimosoid clade</taxon>
        <taxon>Acacieae</taxon>
        <taxon>Acacia</taxon>
    </lineage>
</organism>
<dbReference type="Pfam" id="PF00043">
    <property type="entry name" value="GST_C"/>
    <property type="match status" value="1"/>
</dbReference>
<dbReference type="PROSITE" id="PS50404">
    <property type="entry name" value="GST_NTER"/>
    <property type="match status" value="1"/>
</dbReference>
<dbReference type="Pfam" id="PF02798">
    <property type="entry name" value="GST_N"/>
    <property type="match status" value="1"/>
</dbReference>
<dbReference type="AlphaFoldDB" id="A0AAE1MDF3"/>
<dbReference type="InterPro" id="IPR004045">
    <property type="entry name" value="Glutathione_S-Trfase_N"/>
</dbReference>
<dbReference type="SFLD" id="SFLDG00358">
    <property type="entry name" value="Main_(cytGST)"/>
    <property type="match status" value="1"/>
</dbReference>
<dbReference type="InterPro" id="IPR010987">
    <property type="entry name" value="Glutathione-S-Trfase_C-like"/>
</dbReference>
<comment type="similarity">
    <text evidence="4">Belongs to the GST superfamily. Tau family.</text>
</comment>
<dbReference type="CDD" id="cd03185">
    <property type="entry name" value="GST_C_Tau"/>
    <property type="match status" value="1"/>
</dbReference>
<dbReference type="GO" id="GO:0009407">
    <property type="term" value="P:toxin catabolic process"/>
    <property type="evidence" value="ECO:0007669"/>
    <property type="project" value="UniProtKB-ARBA"/>
</dbReference>
<dbReference type="SFLD" id="SFLDG01152">
    <property type="entry name" value="Main.3:_Omega-_and_Tau-like"/>
    <property type="match status" value="1"/>
</dbReference>
<keyword evidence="10" id="KW-1185">Reference proteome</keyword>
<dbReference type="InterPro" id="IPR036282">
    <property type="entry name" value="Glutathione-S-Trfase_C_sf"/>
</dbReference>
<keyword evidence="3" id="KW-0808">Transferase</keyword>
<dbReference type="Gene3D" id="1.20.1050.10">
    <property type="match status" value="1"/>
</dbReference>